<dbReference type="Gene3D" id="2.60.120.10">
    <property type="entry name" value="Jelly Rolls"/>
    <property type="match status" value="1"/>
</dbReference>
<evidence type="ECO:0000256" key="2">
    <source>
        <dbReference type="ARBA" id="ARBA00023125"/>
    </source>
</evidence>
<dbReference type="SMART" id="SM00419">
    <property type="entry name" value="HTH_CRP"/>
    <property type="match status" value="1"/>
</dbReference>
<dbReference type="Pfam" id="PF13545">
    <property type="entry name" value="HTH_Crp_2"/>
    <property type="match status" value="1"/>
</dbReference>
<proteinExistence type="predicted"/>
<dbReference type="PANTHER" id="PTHR24567:SF75">
    <property type="entry name" value="FUMARATE AND NITRATE REDUCTION REGULATORY PROTEIN"/>
    <property type="match status" value="1"/>
</dbReference>
<gene>
    <name evidence="6" type="primary">anr_2</name>
    <name evidence="6" type="ORF">LMG26411_07529</name>
</gene>
<dbReference type="PROSITE" id="PS51063">
    <property type="entry name" value="HTH_CRP_2"/>
    <property type="match status" value="1"/>
</dbReference>
<protein>
    <submittedName>
        <fullName evidence="6">Transcriptional activator protein Anr</fullName>
    </submittedName>
</protein>
<feature type="domain" description="HTH crp-type" evidence="5">
    <location>
        <begin position="140"/>
        <end position="213"/>
    </location>
</feature>
<accession>A0ABN7QAQ0</accession>
<dbReference type="InterPro" id="IPR000595">
    <property type="entry name" value="cNMP-bd_dom"/>
</dbReference>
<dbReference type="SMART" id="SM00100">
    <property type="entry name" value="cNMP"/>
    <property type="match status" value="1"/>
</dbReference>
<dbReference type="InterPro" id="IPR018490">
    <property type="entry name" value="cNMP-bd_dom_sf"/>
</dbReference>
<evidence type="ECO:0000259" key="5">
    <source>
        <dbReference type="PROSITE" id="PS51063"/>
    </source>
</evidence>
<name>A0ABN7QAQ0_9BURK</name>
<keyword evidence="2" id="KW-0238">DNA-binding</keyword>
<evidence type="ECO:0000313" key="6">
    <source>
        <dbReference type="EMBL" id="CAG2160500.1"/>
    </source>
</evidence>
<dbReference type="PROSITE" id="PS50042">
    <property type="entry name" value="CNMP_BINDING_3"/>
    <property type="match status" value="1"/>
</dbReference>
<dbReference type="InterPro" id="IPR036388">
    <property type="entry name" value="WH-like_DNA-bd_sf"/>
</dbReference>
<dbReference type="RefSeq" id="WP_244874212.1">
    <property type="nucleotide sequence ID" value="NZ_CAJPVI010000082.1"/>
</dbReference>
<dbReference type="Pfam" id="PF00027">
    <property type="entry name" value="cNMP_binding"/>
    <property type="match status" value="1"/>
</dbReference>
<organism evidence="6 7">
    <name type="scientific">Cupriavidus numazuensis</name>
    <dbReference type="NCBI Taxonomy" id="221992"/>
    <lineage>
        <taxon>Bacteria</taxon>
        <taxon>Pseudomonadati</taxon>
        <taxon>Pseudomonadota</taxon>
        <taxon>Betaproteobacteria</taxon>
        <taxon>Burkholderiales</taxon>
        <taxon>Burkholderiaceae</taxon>
        <taxon>Cupriavidus</taxon>
    </lineage>
</organism>
<reference evidence="6 7" key="1">
    <citation type="submission" date="2021-03" db="EMBL/GenBank/DDBJ databases">
        <authorList>
            <person name="Peeters C."/>
        </authorList>
    </citation>
    <scope>NUCLEOTIDE SEQUENCE [LARGE SCALE GENOMIC DNA]</scope>
    <source>
        <strain evidence="6 7">LMG 26411</strain>
    </source>
</reference>
<dbReference type="InterPro" id="IPR014710">
    <property type="entry name" value="RmlC-like_jellyroll"/>
</dbReference>
<dbReference type="PANTHER" id="PTHR24567">
    <property type="entry name" value="CRP FAMILY TRANSCRIPTIONAL REGULATORY PROTEIN"/>
    <property type="match status" value="1"/>
</dbReference>
<sequence length="238" mass="26224">MSHFCLPSGMHRSDITKVAPLVRRRVRVLKGDALFHPGDAADAVYAVRVGTIKTCITTASGRNQVVTFHLPGEIIGLESLVQVTHACRATALEDTSLCLIPSDVLKAQAVHIAPLRNRLLEAFSHEARHQRDQAVMLGQMTAEERIATFLLSLSERLSARGFAASEFLLRMSREDIGSHLGLKLETVSRILSRMGGAGLLRVRARNVAILDRDMLEHVSQGLRPLLPRTQPQAPRMTM</sequence>
<dbReference type="EMBL" id="CAJPVI010000082">
    <property type="protein sequence ID" value="CAG2160500.1"/>
    <property type="molecule type" value="Genomic_DNA"/>
</dbReference>
<dbReference type="Gene3D" id="1.10.10.10">
    <property type="entry name" value="Winged helix-like DNA-binding domain superfamily/Winged helix DNA-binding domain"/>
    <property type="match status" value="1"/>
</dbReference>
<keyword evidence="3" id="KW-0804">Transcription</keyword>
<dbReference type="Proteomes" id="UP000672657">
    <property type="component" value="Unassembled WGS sequence"/>
</dbReference>
<evidence type="ECO:0000256" key="1">
    <source>
        <dbReference type="ARBA" id="ARBA00023015"/>
    </source>
</evidence>
<evidence type="ECO:0000259" key="4">
    <source>
        <dbReference type="PROSITE" id="PS50042"/>
    </source>
</evidence>
<keyword evidence="1" id="KW-0805">Transcription regulation</keyword>
<dbReference type="InterPro" id="IPR050397">
    <property type="entry name" value="Env_Response_Regulators"/>
</dbReference>
<dbReference type="CDD" id="cd00092">
    <property type="entry name" value="HTH_CRP"/>
    <property type="match status" value="1"/>
</dbReference>
<evidence type="ECO:0000313" key="7">
    <source>
        <dbReference type="Proteomes" id="UP000672657"/>
    </source>
</evidence>
<dbReference type="SUPFAM" id="SSF51206">
    <property type="entry name" value="cAMP-binding domain-like"/>
    <property type="match status" value="1"/>
</dbReference>
<comment type="caution">
    <text evidence="6">The sequence shown here is derived from an EMBL/GenBank/DDBJ whole genome shotgun (WGS) entry which is preliminary data.</text>
</comment>
<dbReference type="PRINTS" id="PR00034">
    <property type="entry name" value="HTHCRP"/>
</dbReference>
<evidence type="ECO:0000256" key="3">
    <source>
        <dbReference type="ARBA" id="ARBA00023163"/>
    </source>
</evidence>
<dbReference type="InterPro" id="IPR012318">
    <property type="entry name" value="HTH_CRP"/>
</dbReference>
<keyword evidence="7" id="KW-1185">Reference proteome</keyword>
<dbReference type="CDD" id="cd00038">
    <property type="entry name" value="CAP_ED"/>
    <property type="match status" value="1"/>
</dbReference>
<dbReference type="SUPFAM" id="SSF46785">
    <property type="entry name" value="Winged helix' DNA-binding domain"/>
    <property type="match status" value="1"/>
</dbReference>
<feature type="domain" description="Cyclic nucleotide-binding" evidence="4">
    <location>
        <begin position="6"/>
        <end position="92"/>
    </location>
</feature>
<dbReference type="InterPro" id="IPR036390">
    <property type="entry name" value="WH_DNA-bd_sf"/>
</dbReference>